<reference evidence="17 18" key="1">
    <citation type="submission" date="2024-05" db="EMBL/GenBank/DDBJ databases">
        <authorList>
            <person name="Liu Q."/>
            <person name="Xin Y.-H."/>
        </authorList>
    </citation>
    <scope>NUCLEOTIDE SEQUENCE [LARGE SCALE GENOMIC DNA]</scope>
    <source>
        <strain evidence="17 18">CGMCC 1.15349</strain>
    </source>
</reference>
<evidence type="ECO:0000256" key="15">
    <source>
        <dbReference type="ARBA" id="ARBA00023170"/>
    </source>
</evidence>
<keyword evidence="12" id="KW-0067">ATP-binding</keyword>
<feature type="domain" description="PAC" evidence="16">
    <location>
        <begin position="65"/>
        <end position="118"/>
    </location>
</feature>
<organism evidence="17 18">
    <name type="scientific">Sphingomonas qilianensis</name>
    <dbReference type="NCBI Taxonomy" id="1736690"/>
    <lineage>
        <taxon>Bacteria</taxon>
        <taxon>Pseudomonadati</taxon>
        <taxon>Pseudomonadota</taxon>
        <taxon>Alphaproteobacteria</taxon>
        <taxon>Sphingomonadales</taxon>
        <taxon>Sphingomonadaceae</taxon>
        <taxon>Sphingomonas</taxon>
    </lineage>
</organism>
<evidence type="ECO:0000256" key="1">
    <source>
        <dbReference type="ARBA" id="ARBA00000085"/>
    </source>
</evidence>
<dbReference type="PROSITE" id="PS50113">
    <property type="entry name" value="PAC"/>
    <property type="match status" value="1"/>
</dbReference>
<dbReference type="InterPro" id="IPR001610">
    <property type="entry name" value="PAC"/>
</dbReference>
<evidence type="ECO:0000256" key="8">
    <source>
        <dbReference type="ARBA" id="ARBA00022679"/>
    </source>
</evidence>
<keyword evidence="6" id="KW-0285">Flavoprotein</keyword>
<keyword evidence="5" id="KW-0716">Sensory transduction</keyword>
<dbReference type="Gene3D" id="3.30.450.20">
    <property type="entry name" value="PAS domain"/>
    <property type="match status" value="1"/>
</dbReference>
<evidence type="ECO:0000256" key="14">
    <source>
        <dbReference type="ARBA" id="ARBA00023026"/>
    </source>
</evidence>
<comment type="catalytic activity">
    <reaction evidence="1">
        <text>ATP + protein L-histidine = ADP + protein N-phospho-L-histidine.</text>
        <dbReference type="EC" id="2.7.13.3"/>
    </reaction>
</comment>
<evidence type="ECO:0000256" key="11">
    <source>
        <dbReference type="ARBA" id="ARBA00022777"/>
    </source>
</evidence>
<dbReference type="InterPro" id="IPR011102">
    <property type="entry name" value="Sig_transdc_His_kinase_HWE"/>
</dbReference>
<dbReference type="PANTHER" id="PTHR41523:SF7">
    <property type="entry name" value="HISTIDINE KINASE"/>
    <property type="match status" value="1"/>
</dbReference>
<keyword evidence="15" id="KW-0675">Receptor</keyword>
<keyword evidence="11 17" id="KW-0418">Kinase</keyword>
<dbReference type="InterPro" id="IPR036890">
    <property type="entry name" value="HATPase_C_sf"/>
</dbReference>
<comment type="caution">
    <text evidence="17">The sequence shown here is derived from an EMBL/GenBank/DDBJ whole genome shotgun (WGS) entry which is preliminary data.</text>
</comment>
<keyword evidence="14" id="KW-0843">Virulence</keyword>
<dbReference type="InterPro" id="IPR013655">
    <property type="entry name" value="PAS_fold_3"/>
</dbReference>
<keyword evidence="9" id="KW-0677">Repeat</keyword>
<evidence type="ECO:0000313" key="17">
    <source>
        <dbReference type="EMBL" id="MEN2786559.1"/>
    </source>
</evidence>
<evidence type="ECO:0000256" key="2">
    <source>
        <dbReference type="ARBA" id="ARBA00012438"/>
    </source>
</evidence>
<dbReference type="CDD" id="cd00130">
    <property type="entry name" value="PAS"/>
    <property type="match status" value="1"/>
</dbReference>
<keyword evidence="8" id="KW-0808">Transferase</keyword>
<keyword evidence="18" id="KW-1185">Reference proteome</keyword>
<evidence type="ECO:0000256" key="10">
    <source>
        <dbReference type="ARBA" id="ARBA00022741"/>
    </source>
</evidence>
<evidence type="ECO:0000256" key="3">
    <source>
        <dbReference type="ARBA" id="ARBA00022543"/>
    </source>
</evidence>
<dbReference type="EC" id="2.7.13.3" evidence="2"/>
<protein>
    <recommendedName>
        <fullName evidence="2">histidine kinase</fullName>
        <ecNumber evidence="2">2.7.13.3</ecNumber>
    </recommendedName>
</protein>
<sequence>MEGIPQLIWRATDKGDWTWCSAQWMAYTGQSQNESHAAGWLEALHPEDRAAAQDSWKEAVSSNSFEIEYRIYNVGRDSYRWFQTRATSVFGNNGQIIEWLGTSTDIHHLRQLQAQQKILVAELQHRTRNLLYVVQEIAGQLIGMSTSLSDFETRFQDRLAALSRVQGLISRAEHEPITIGRLIQMELEALGATLASDRIALNGPEVQMDSAVVQTMALAIHELATNARKYGALATPHGFLFVTWRVHEGAPRNLWLEWIERGIMGNRGSSTGQHRGFGRQLIEDALPYQFGASTSLTISQDEVVCIVNLPLDS</sequence>
<evidence type="ECO:0000256" key="7">
    <source>
        <dbReference type="ARBA" id="ARBA00022643"/>
    </source>
</evidence>
<evidence type="ECO:0000259" key="16">
    <source>
        <dbReference type="PROSITE" id="PS50113"/>
    </source>
</evidence>
<accession>A0ABU9XU22</accession>
<keyword evidence="4" id="KW-0597">Phosphoprotein</keyword>
<evidence type="ECO:0000313" key="18">
    <source>
        <dbReference type="Proteomes" id="UP001404104"/>
    </source>
</evidence>
<keyword evidence="10" id="KW-0547">Nucleotide-binding</keyword>
<dbReference type="PANTHER" id="PTHR41523">
    <property type="entry name" value="TWO-COMPONENT SYSTEM SENSOR PROTEIN"/>
    <property type="match status" value="1"/>
</dbReference>
<dbReference type="SMART" id="SM00086">
    <property type="entry name" value="PAC"/>
    <property type="match status" value="1"/>
</dbReference>
<dbReference type="Pfam" id="PF07536">
    <property type="entry name" value="HWE_HK"/>
    <property type="match status" value="1"/>
</dbReference>
<evidence type="ECO:0000256" key="5">
    <source>
        <dbReference type="ARBA" id="ARBA00022606"/>
    </source>
</evidence>
<evidence type="ECO:0000256" key="9">
    <source>
        <dbReference type="ARBA" id="ARBA00022737"/>
    </source>
</evidence>
<dbReference type="SMART" id="SM00911">
    <property type="entry name" value="HWE_HK"/>
    <property type="match status" value="1"/>
</dbReference>
<dbReference type="Gene3D" id="3.30.565.10">
    <property type="entry name" value="Histidine kinase-like ATPase, C-terminal domain"/>
    <property type="match status" value="1"/>
</dbReference>
<evidence type="ECO:0000256" key="13">
    <source>
        <dbReference type="ARBA" id="ARBA00022991"/>
    </source>
</evidence>
<dbReference type="RefSeq" id="WP_345864364.1">
    <property type="nucleotide sequence ID" value="NZ_JBDIMF010000003.1"/>
</dbReference>
<evidence type="ECO:0000256" key="6">
    <source>
        <dbReference type="ARBA" id="ARBA00022630"/>
    </source>
</evidence>
<evidence type="ECO:0000256" key="12">
    <source>
        <dbReference type="ARBA" id="ARBA00022840"/>
    </source>
</evidence>
<dbReference type="InterPro" id="IPR000700">
    <property type="entry name" value="PAS-assoc_C"/>
</dbReference>
<name>A0ABU9XU22_9SPHN</name>
<dbReference type="InterPro" id="IPR035965">
    <property type="entry name" value="PAS-like_dom_sf"/>
</dbReference>
<keyword evidence="3" id="KW-0600">Photoreceptor protein</keyword>
<keyword evidence="13" id="KW-0157">Chromophore</keyword>
<keyword evidence="7" id="KW-0288">FMN</keyword>
<dbReference type="Proteomes" id="UP001404104">
    <property type="component" value="Unassembled WGS sequence"/>
</dbReference>
<gene>
    <name evidence="17" type="ORF">ABC969_09030</name>
</gene>
<evidence type="ECO:0000256" key="4">
    <source>
        <dbReference type="ARBA" id="ARBA00022553"/>
    </source>
</evidence>
<dbReference type="Pfam" id="PF08447">
    <property type="entry name" value="PAS_3"/>
    <property type="match status" value="1"/>
</dbReference>
<dbReference type="InterPro" id="IPR000014">
    <property type="entry name" value="PAS"/>
</dbReference>
<dbReference type="GO" id="GO:0016301">
    <property type="term" value="F:kinase activity"/>
    <property type="evidence" value="ECO:0007669"/>
    <property type="project" value="UniProtKB-KW"/>
</dbReference>
<dbReference type="SUPFAM" id="SSF55785">
    <property type="entry name" value="PYP-like sensor domain (PAS domain)"/>
    <property type="match status" value="1"/>
</dbReference>
<proteinExistence type="predicted"/>
<dbReference type="EMBL" id="JBDIMF010000003">
    <property type="protein sequence ID" value="MEN2786559.1"/>
    <property type="molecule type" value="Genomic_DNA"/>
</dbReference>